<evidence type="ECO:0000256" key="4">
    <source>
        <dbReference type="ARBA" id="ARBA00022617"/>
    </source>
</evidence>
<dbReference type="Pfam" id="PF00067">
    <property type="entry name" value="p450"/>
    <property type="match status" value="1"/>
</dbReference>
<keyword evidence="12" id="KW-0325">Glycoprotein</keyword>
<keyword evidence="5 15" id="KW-0812">Transmembrane</keyword>
<dbReference type="PRINTS" id="PR00463">
    <property type="entry name" value="EP450I"/>
</dbReference>
<dbReference type="Proteomes" id="UP000544331">
    <property type="component" value="Unassembled WGS sequence"/>
</dbReference>
<evidence type="ECO:0000256" key="1">
    <source>
        <dbReference type="ARBA" id="ARBA00001971"/>
    </source>
</evidence>
<dbReference type="PANTHER" id="PTHR24305">
    <property type="entry name" value="CYTOCHROME P450"/>
    <property type="match status" value="1"/>
</dbReference>
<evidence type="ECO:0000256" key="15">
    <source>
        <dbReference type="SAM" id="Phobius"/>
    </source>
</evidence>
<dbReference type="InterPro" id="IPR002401">
    <property type="entry name" value="Cyt_P450_E_grp-I"/>
</dbReference>
<dbReference type="Gene3D" id="4.10.240.10">
    <property type="entry name" value="Zn(2)-C6 fungal-type DNA-binding domain"/>
    <property type="match status" value="1"/>
</dbReference>
<evidence type="ECO:0000313" key="17">
    <source>
        <dbReference type="EMBL" id="KAF5723737.1"/>
    </source>
</evidence>
<keyword evidence="7 15" id="KW-1133">Transmembrane helix</keyword>
<dbReference type="GO" id="GO:0020037">
    <property type="term" value="F:heme binding"/>
    <property type="evidence" value="ECO:0007669"/>
    <property type="project" value="InterPro"/>
</dbReference>
<keyword evidence="9 14" id="KW-0408">Iron</keyword>
<feature type="binding site" description="axial binding residue" evidence="14">
    <location>
        <position position="1066"/>
    </location>
    <ligand>
        <name>heme</name>
        <dbReference type="ChEBI" id="CHEBI:30413"/>
    </ligand>
    <ligandPart>
        <name>Fe</name>
        <dbReference type="ChEBI" id="CHEBI:18248"/>
    </ligandPart>
</feature>
<dbReference type="InterPro" id="IPR036396">
    <property type="entry name" value="Cyt_P450_sf"/>
</dbReference>
<evidence type="ECO:0000256" key="8">
    <source>
        <dbReference type="ARBA" id="ARBA00023002"/>
    </source>
</evidence>
<comment type="caution">
    <text evidence="17">The sequence shown here is derived from an EMBL/GenBank/DDBJ whole genome shotgun (WGS) entry which is preliminary data.</text>
</comment>
<name>A0A8H5Z6B9_9HYPO</name>
<dbReference type="GO" id="GO:0008270">
    <property type="term" value="F:zinc ion binding"/>
    <property type="evidence" value="ECO:0007669"/>
    <property type="project" value="InterPro"/>
</dbReference>
<organism evidence="17 18">
    <name type="scientific">Fusarium mundagurra</name>
    <dbReference type="NCBI Taxonomy" id="1567541"/>
    <lineage>
        <taxon>Eukaryota</taxon>
        <taxon>Fungi</taxon>
        <taxon>Dikarya</taxon>
        <taxon>Ascomycota</taxon>
        <taxon>Pezizomycotina</taxon>
        <taxon>Sordariomycetes</taxon>
        <taxon>Hypocreomycetidae</taxon>
        <taxon>Hypocreales</taxon>
        <taxon>Nectriaceae</taxon>
        <taxon>Fusarium</taxon>
        <taxon>Fusarium fujikuroi species complex</taxon>
    </lineage>
</organism>
<evidence type="ECO:0000256" key="12">
    <source>
        <dbReference type="ARBA" id="ARBA00023180"/>
    </source>
</evidence>
<dbReference type="EMBL" id="JAAOAN010000058">
    <property type="protein sequence ID" value="KAF5723737.1"/>
    <property type="molecule type" value="Genomic_DNA"/>
</dbReference>
<dbReference type="GO" id="GO:0004497">
    <property type="term" value="F:monooxygenase activity"/>
    <property type="evidence" value="ECO:0007669"/>
    <property type="project" value="UniProtKB-KW"/>
</dbReference>
<comment type="subcellular location">
    <subcellularLocation>
        <location evidence="2">Membrane</location>
    </subcellularLocation>
</comment>
<dbReference type="GO" id="GO:0005506">
    <property type="term" value="F:iron ion binding"/>
    <property type="evidence" value="ECO:0007669"/>
    <property type="project" value="InterPro"/>
</dbReference>
<dbReference type="Pfam" id="PF04082">
    <property type="entry name" value="Fungal_trans"/>
    <property type="match status" value="1"/>
</dbReference>
<dbReference type="GO" id="GO:0006351">
    <property type="term" value="P:DNA-templated transcription"/>
    <property type="evidence" value="ECO:0007669"/>
    <property type="project" value="InterPro"/>
</dbReference>
<dbReference type="Gene3D" id="1.10.630.10">
    <property type="entry name" value="Cytochrome P450"/>
    <property type="match status" value="1"/>
</dbReference>
<reference evidence="17 18" key="1">
    <citation type="submission" date="2020-05" db="EMBL/GenBank/DDBJ databases">
        <title>Identification and distribution of gene clusters putatively required for synthesis of sphingolipid metabolism inhibitors in phylogenetically diverse species of the filamentous fungus Fusarium.</title>
        <authorList>
            <person name="Kim H.-S."/>
            <person name="Busman M."/>
            <person name="Brown D.W."/>
            <person name="Divon H."/>
            <person name="Uhlig S."/>
            <person name="Proctor R.H."/>
        </authorList>
    </citation>
    <scope>NUCLEOTIDE SEQUENCE [LARGE SCALE GENOMIC DNA]</scope>
    <source>
        <strain evidence="17 18">NRRL 66235</strain>
    </source>
</reference>
<comment type="similarity">
    <text evidence="3">Belongs to the cytochrome P450 family.</text>
</comment>
<evidence type="ECO:0000256" key="13">
    <source>
        <dbReference type="ARBA" id="ARBA00023242"/>
    </source>
</evidence>
<dbReference type="PROSITE" id="PS50048">
    <property type="entry name" value="ZN2_CY6_FUNGAL_2"/>
    <property type="match status" value="1"/>
</dbReference>
<gene>
    <name evidence="17" type="ORF">FMUND_1556</name>
</gene>
<dbReference type="AlphaFoldDB" id="A0A8H5Z6B9"/>
<keyword evidence="13" id="KW-0539">Nucleus</keyword>
<dbReference type="SUPFAM" id="SSF57701">
    <property type="entry name" value="Zn2/Cys6 DNA-binding domain"/>
    <property type="match status" value="1"/>
</dbReference>
<evidence type="ECO:0000313" key="18">
    <source>
        <dbReference type="Proteomes" id="UP000544331"/>
    </source>
</evidence>
<dbReference type="CDD" id="cd11061">
    <property type="entry name" value="CYP67-like"/>
    <property type="match status" value="1"/>
</dbReference>
<dbReference type="CDD" id="cd00067">
    <property type="entry name" value="GAL4"/>
    <property type="match status" value="1"/>
</dbReference>
<keyword evidence="4 14" id="KW-0349">Heme</keyword>
<evidence type="ECO:0000256" key="3">
    <source>
        <dbReference type="ARBA" id="ARBA00010617"/>
    </source>
</evidence>
<dbReference type="SMART" id="SM00066">
    <property type="entry name" value="GAL4"/>
    <property type="match status" value="1"/>
</dbReference>
<keyword evidence="18" id="KW-1185">Reference proteome</keyword>
<dbReference type="InterPro" id="IPR036864">
    <property type="entry name" value="Zn2-C6_fun-type_DNA-bd_sf"/>
</dbReference>
<dbReference type="PANTHER" id="PTHR24305:SF112">
    <property type="entry name" value="L-ORNITHINE-N5-MONOOXYGENASE (EUROFUNG)"/>
    <property type="match status" value="1"/>
</dbReference>
<dbReference type="CDD" id="cd12148">
    <property type="entry name" value="fungal_TF_MHR"/>
    <property type="match status" value="1"/>
</dbReference>
<dbReference type="InterPro" id="IPR001138">
    <property type="entry name" value="Zn2Cys6_DnaBD"/>
</dbReference>
<dbReference type="FunFam" id="1.10.630.10:FF:000063">
    <property type="entry name" value="Cytochrome P450 monooxygenase"/>
    <property type="match status" value="1"/>
</dbReference>
<dbReference type="InterPro" id="IPR050121">
    <property type="entry name" value="Cytochrome_P450_monoxygenase"/>
</dbReference>
<dbReference type="GO" id="GO:0000981">
    <property type="term" value="F:DNA-binding transcription factor activity, RNA polymerase II-specific"/>
    <property type="evidence" value="ECO:0007669"/>
    <property type="project" value="InterPro"/>
</dbReference>
<keyword evidence="6 14" id="KW-0479">Metal-binding</keyword>
<protein>
    <submittedName>
        <fullName evidence="17">Cytochrome p450</fullName>
    </submittedName>
</protein>
<proteinExistence type="inferred from homology"/>
<feature type="domain" description="Zn(2)-C6 fungal-type" evidence="16">
    <location>
        <begin position="16"/>
        <end position="48"/>
    </location>
</feature>
<dbReference type="SUPFAM" id="SSF48264">
    <property type="entry name" value="Cytochrome P450"/>
    <property type="match status" value="1"/>
</dbReference>
<dbReference type="GO" id="GO:1902181">
    <property type="term" value="P:verruculogen biosynthetic process"/>
    <property type="evidence" value="ECO:0007669"/>
    <property type="project" value="UniProtKB-ARBA"/>
</dbReference>
<accession>A0A8H5Z6B9</accession>
<keyword evidence="8" id="KW-0560">Oxidoreductase</keyword>
<keyword evidence="10" id="KW-0503">Monooxygenase</keyword>
<evidence type="ECO:0000256" key="6">
    <source>
        <dbReference type="ARBA" id="ARBA00022723"/>
    </source>
</evidence>
<evidence type="ECO:0000256" key="7">
    <source>
        <dbReference type="ARBA" id="ARBA00022989"/>
    </source>
</evidence>
<evidence type="ECO:0000256" key="5">
    <source>
        <dbReference type="ARBA" id="ARBA00022692"/>
    </source>
</evidence>
<evidence type="ECO:0000256" key="14">
    <source>
        <dbReference type="PIRSR" id="PIRSR602401-1"/>
    </source>
</evidence>
<evidence type="ECO:0000256" key="10">
    <source>
        <dbReference type="ARBA" id="ARBA00023033"/>
    </source>
</evidence>
<dbReference type="GO" id="GO:0016020">
    <property type="term" value="C:membrane"/>
    <property type="evidence" value="ECO:0007669"/>
    <property type="project" value="UniProtKB-SubCell"/>
</dbReference>
<comment type="cofactor">
    <cofactor evidence="1 14">
        <name>heme</name>
        <dbReference type="ChEBI" id="CHEBI:30413"/>
    </cofactor>
</comment>
<evidence type="ECO:0000256" key="2">
    <source>
        <dbReference type="ARBA" id="ARBA00004370"/>
    </source>
</evidence>
<dbReference type="InterPro" id="IPR001128">
    <property type="entry name" value="Cyt_P450"/>
</dbReference>
<dbReference type="PRINTS" id="PR00385">
    <property type="entry name" value="P450"/>
</dbReference>
<feature type="transmembrane region" description="Helical" evidence="15">
    <location>
        <begin position="642"/>
        <end position="663"/>
    </location>
</feature>
<feature type="transmembrane region" description="Helical" evidence="15">
    <location>
        <begin position="608"/>
        <end position="630"/>
    </location>
</feature>
<dbReference type="GO" id="GO:0016705">
    <property type="term" value="F:oxidoreductase activity, acting on paired donors, with incorporation or reduction of molecular oxygen"/>
    <property type="evidence" value="ECO:0007669"/>
    <property type="project" value="InterPro"/>
</dbReference>
<dbReference type="GO" id="GO:0003677">
    <property type="term" value="F:DNA binding"/>
    <property type="evidence" value="ECO:0007669"/>
    <property type="project" value="InterPro"/>
</dbReference>
<keyword evidence="11 15" id="KW-0472">Membrane</keyword>
<sequence length="1124" mass="127281">MRFINLGMPQRRAKQACLHCRGRKIRCDLAFGGSPCLNCRLDEVHCEVRGRKPKRRLDTKNAARVAIKTNTSSATTIPNDIWVQDGMFTTNDDSSSGVCQFSSSNPSPCHLDSVQIASTDTRSEGDSVVSKPTDDHVAFISNPDLSQLPPDDVRFLRQQGCLNVPPRPILNEFIREYFLHVHPMLPLMDESAFWEKFGQETDKVSLFLIQAMLFASCSFVSESVTKELGFESPRLAAARFYQRAKLLYVFDIEPSAVDLARGALLLTFLPVSLGGDHPTPNSVWLTRAIKHAESLGASHAGHMNGTDTGPLKRLWWCCILRDRSISLGQRRCVQIPGKYPLPAEEDFSSEFNGSLVYTPHTKAQLFRVFRRLMALSYMVVDLLQLMGRHRSASHHLGTVRVDDHAVLSRCREDLSTWFSATGNEFLGLGDGSQQRHPSVILYTNFVYMQYYTAKLLLHHQKLIADVGVSDLAEFLPSALIDEVRSSTFRFIDHLSEPVRLGLARFLPISVAVFAAVPMAMHVFEARLGGQTTANQRRLRILIEMLEAHQPRFEGIEPLSLLVRQTVTSVESGLTSQRKGSLRSWTDIIAYQPYQYLNSIFRIGEWDVAVHRIIASFGLIYASLFGLMAYYGDLERQSLLGAWYIASELLAAFIAGVYSSMVVYRFFFHPLRQFPGPTFAPLSAMCAISMSMKKFHMFSEVQKLHKTYGDFIRLGPSEISVALPSAVATIYQNSSPCQKGPWYNVFVPTISLHGIRDRQEHTLRRKVWDRGLNAKAMRDYEPRIEKYTGLLMNQLQQRCGKPVDITDWCGFYGFDVMGDLAFSKSFNMLNDGVKHYYMELTQMSTLWGSPIGRASWLYLLVKDIPILNRHIVQFMKWLREHVDQRKKNEPHLPDLFSWLLGAYKEQSVRTKQDDLNLLGDAHLIVVAGSDTTSTTMTCALFELARQPKVYQKLQKEVDEFLKQGDSPHSHSALSKLRYLQAIIDETMRLYPAIPSGLQRITPPQGLEIDGTFIPGNMIIQTPTYTLNRDERCFVRPNDFIPERWTTQPDLVRDASAFAPFSIGRYSCAGKQLGLLEVRHVLTQIVSKFDIRLAPNQTVEAFQDGLADGFTLLCPKLEMIFETRTT</sequence>
<evidence type="ECO:0000256" key="11">
    <source>
        <dbReference type="ARBA" id="ARBA00023136"/>
    </source>
</evidence>
<evidence type="ECO:0000256" key="9">
    <source>
        <dbReference type="ARBA" id="ARBA00023004"/>
    </source>
</evidence>
<dbReference type="OrthoDB" id="6692864at2759"/>
<dbReference type="InterPro" id="IPR007219">
    <property type="entry name" value="XnlR_reg_dom"/>
</dbReference>
<dbReference type="Pfam" id="PF00172">
    <property type="entry name" value="Zn_clus"/>
    <property type="match status" value="1"/>
</dbReference>
<dbReference type="PROSITE" id="PS00463">
    <property type="entry name" value="ZN2_CY6_FUNGAL_1"/>
    <property type="match status" value="1"/>
</dbReference>
<evidence type="ECO:0000259" key="16">
    <source>
        <dbReference type="PROSITE" id="PS50048"/>
    </source>
</evidence>